<keyword evidence="7 13" id="KW-0378">Hydrolase</keyword>
<comment type="cofactor">
    <cofactor evidence="13">
        <name>Mg(2+)</name>
        <dbReference type="ChEBI" id="CHEBI:18420"/>
    </cofactor>
    <text evidence="13">Binds 2 Mg(2+) ion per subunit.</text>
</comment>
<evidence type="ECO:0000256" key="4">
    <source>
        <dbReference type="ARBA" id="ARBA00022723"/>
    </source>
</evidence>
<evidence type="ECO:0000256" key="11">
    <source>
        <dbReference type="ARBA" id="ARBA00023204"/>
    </source>
</evidence>
<dbReference type="GO" id="GO:0008821">
    <property type="term" value="F:crossover junction DNA endonuclease activity"/>
    <property type="evidence" value="ECO:0007669"/>
    <property type="project" value="UniProtKB-UniRule"/>
</dbReference>
<keyword evidence="8 13" id="KW-0460">Magnesium</keyword>
<feature type="active site" evidence="13">
    <location>
        <position position="6"/>
    </location>
</feature>
<sequence length="159" mass="17400">MVLGVDPGSLNTGFGVISAEGDRLTPLAHGRISLPSRSPLEVRLCQIYDRLKELILEYRPHTLALEEIFLAANVKTAFTLGQVRGVVLLAATQALLPVHLYPPLVVKKAVVGYGRASKSQVKLMVEKLLGLRVTNHHAADALAVGVCHLFQHRLLKYYS</sequence>
<dbReference type="PANTHER" id="PTHR30194:SF3">
    <property type="entry name" value="CROSSOVER JUNCTION ENDODEOXYRIBONUCLEASE RUVC"/>
    <property type="match status" value="1"/>
</dbReference>
<comment type="caution">
    <text evidence="15">The sequence shown here is derived from an EMBL/GenBank/DDBJ whole genome shotgun (WGS) entry which is preliminary data.</text>
</comment>
<feature type="binding site" evidence="13">
    <location>
        <position position="137"/>
    </location>
    <ligand>
        <name>Mg(2+)</name>
        <dbReference type="ChEBI" id="CHEBI:18420"/>
        <label>1</label>
    </ligand>
</feature>
<evidence type="ECO:0000256" key="3">
    <source>
        <dbReference type="ARBA" id="ARBA00022722"/>
    </source>
</evidence>
<name>A0A7C5EQD6_9BACT</name>
<dbReference type="GO" id="GO:0006310">
    <property type="term" value="P:DNA recombination"/>
    <property type="evidence" value="ECO:0007669"/>
    <property type="project" value="UniProtKB-UniRule"/>
</dbReference>
<evidence type="ECO:0000256" key="1">
    <source>
        <dbReference type="ARBA" id="ARBA00009518"/>
    </source>
</evidence>
<evidence type="ECO:0000256" key="2">
    <source>
        <dbReference type="ARBA" id="ARBA00022490"/>
    </source>
</evidence>
<keyword evidence="9 13" id="KW-0238">DNA-binding</keyword>
<comment type="subunit">
    <text evidence="13">Homodimer which binds Holliday junction (HJ) DNA. The HJ becomes 2-fold symmetrical on binding to RuvC with unstacked arms; it has a different conformation from HJ DNA in complex with RuvA. In the full resolvosome a probable DNA-RuvA(4)-RuvB(12)-RuvC(2) complex forms which resolves the HJ.</text>
</comment>
<evidence type="ECO:0000313" key="15">
    <source>
        <dbReference type="EMBL" id="HGZ12341.1"/>
    </source>
</evidence>
<dbReference type="GO" id="GO:0003677">
    <property type="term" value="F:DNA binding"/>
    <property type="evidence" value="ECO:0007669"/>
    <property type="project" value="UniProtKB-KW"/>
</dbReference>
<evidence type="ECO:0000256" key="10">
    <source>
        <dbReference type="ARBA" id="ARBA00023172"/>
    </source>
</evidence>
<evidence type="ECO:0000256" key="9">
    <source>
        <dbReference type="ARBA" id="ARBA00023125"/>
    </source>
</evidence>
<dbReference type="Gene3D" id="3.30.420.10">
    <property type="entry name" value="Ribonuclease H-like superfamily/Ribonuclease H"/>
    <property type="match status" value="1"/>
</dbReference>
<proteinExistence type="inferred from homology"/>
<keyword evidence="4 13" id="KW-0479">Metal-binding</keyword>
<dbReference type="InterPro" id="IPR002176">
    <property type="entry name" value="X-over_junc_endoDNase_RuvC"/>
</dbReference>
<feature type="active site" evidence="13">
    <location>
        <position position="66"/>
    </location>
</feature>
<evidence type="ECO:0000256" key="12">
    <source>
        <dbReference type="ARBA" id="ARBA00029354"/>
    </source>
</evidence>
<keyword evidence="6 13" id="KW-0227">DNA damage</keyword>
<dbReference type="GO" id="GO:0000287">
    <property type="term" value="F:magnesium ion binding"/>
    <property type="evidence" value="ECO:0007669"/>
    <property type="project" value="UniProtKB-UniRule"/>
</dbReference>
<keyword evidence="3 13" id="KW-0540">Nuclease</keyword>
<dbReference type="InterPro" id="IPR012337">
    <property type="entry name" value="RNaseH-like_sf"/>
</dbReference>
<dbReference type="GO" id="GO:0005737">
    <property type="term" value="C:cytoplasm"/>
    <property type="evidence" value="ECO:0007669"/>
    <property type="project" value="UniProtKB-SubCell"/>
</dbReference>
<comment type="subcellular location">
    <subcellularLocation>
        <location evidence="13">Cytoplasm</location>
    </subcellularLocation>
</comment>
<dbReference type="PANTHER" id="PTHR30194">
    <property type="entry name" value="CROSSOVER JUNCTION ENDODEOXYRIBONUCLEASE RUVC"/>
    <property type="match status" value="1"/>
</dbReference>
<dbReference type="EMBL" id="DTKJ01000059">
    <property type="protein sequence ID" value="HGZ12341.1"/>
    <property type="molecule type" value="Genomic_DNA"/>
</dbReference>
<keyword evidence="2 13" id="KW-0963">Cytoplasm</keyword>
<accession>A0A7C5EQD6</accession>
<dbReference type="GO" id="GO:0006281">
    <property type="term" value="P:DNA repair"/>
    <property type="evidence" value="ECO:0007669"/>
    <property type="project" value="UniProtKB-UniRule"/>
</dbReference>
<evidence type="ECO:0000256" key="7">
    <source>
        <dbReference type="ARBA" id="ARBA00022801"/>
    </source>
</evidence>
<dbReference type="PRINTS" id="PR00696">
    <property type="entry name" value="RSOLVASERUVC"/>
</dbReference>
<evidence type="ECO:0000256" key="6">
    <source>
        <dbReference type="ARBA" id="ARBA00022763"/>
    </source>
</evidence>
<evidence type="ECO:0000256" key="13">
    <source>
        <dbReference type="HAMAP-Rule" id="MF_00034"/>
    </source>
</evidence>
<keyword evidence="10 13" id="KW-0233">DNA recombination</keyword>
<dbReference type="HAMAP" id="MF_00034">
    <property type="entry name" value="RuvC"/>
    <property type="match status" value="1"/>
</dbReference>
<feature type="active site" evidence="13">
    <location>
        <position position="137"/>
    </location>
</feature>
<keyword evidence="11 13" id="KW-0234">DNA repair</keyword>
<comment type="function">
    <text evidence="13">The RuvA-RuvB-RuvC complex processes Holliday junction (HJ) DNA during genetic recombination and DNA repair. Endonuclease that resolves HJ intermediates. Cleaves cruciform DNA by making single-stranded nicks across the HJ at symmetrical positions within the homologous arms, yielding a 5'-phosphate and a 3'-hydroxyl group; requires a central core of homology in the junction. The consensus cleavage sequence is 5'-(A/T)TT(C/G)-3'. Cleavage occurs on the 3'-side of the TT dinucleotide at the point of strand exchange. HJ branch migration catalyzed by RuvA-RuvB allows RuvC to scan DNA until it finds its consensus sequence, where it cleaves and resolves the cruciform DNA.</text>
</comment>
<dbReference type="EC" id="3.1.21.10" evidence="13 14"/>
<dbReference type="InterPro" id="IPR036397">
    <property type="entry name" value="RNaseH_sf"/>
</dbReference>
<gene>
    <name evidence="13 15" type="primary">ruvC</name>
    <name evidence="15" type="ORF">ENW48_08990</name>
</gene>
<comment type="catalytic activity">
    <reaction evidence="12 13">
        <text>Endonucleolytic cleavage at a junction such as a reciprocal single-stranded crossover between two homologous DNA duplexes (Holliday junction).</text>
        <dbReference type="EC" id="3.1.21.10"/>
    </reaction>
</comment>
<evidence type="ECO:0000256" key="14">
    <source>
        <dbReference type="NCBIfam" id="TIGR00228"/>
    </source>
</evidence>
<feature type="binding site" evidence="13">
    <location>
        <position position="6"/>
    </location>
    <ligand>
        <name>Mg(2+)</name>
        <dbReference type="ChEBI" id="CHEBI:18420"/>
        <label>1</label>
    </ligand>
</feature>
<dbReference type="Pfam" id="PF02075">
    <property type="entry name" value="RuvC"/>
    <property type="match status" value="1"/>
</dbReference>
<dbReference type="SUPFAM" id="SSF53098">
    <property type="entry name" value="Ribonuclease H-like"/>
    <property type="match status" value="1"/>
</dbReference>
<evidence type="ECO:0000256" key="8">
    <source>
        <dbReference type="ARBA" id="ARBA00022842"/>
    </source>
</evidence>
<reference evidence="15" key="1">
    <citation type="journal article" date="2020" name="mSystems">
        <title>Genome- and Community-Level Interaction Insights into Carbon Utilization and Element Cycling Functions of Hydrothermarchaeota in Hydrothermal Sediment.</title>
        <authorList>
            <person name="Zhou Z."/>
            <person name="Liu Y."/>
            <person name="Xu W."/>
            <person name="Pan J."/>
            <person name="Luo Z.H."/>
            <person name="Li M."/>
        </authorList>
    </citation>
    <scope>NUCLEOTIDE SEQUENCE [LARGE SCALE GENOMIC DNA]</scope>
    <source>
        <strain evidence="15">SpSt-853</strain>
    </source>
</reference>
<dbReference type="NCBIfam" id="TIGR00228">
    <property type="entry name" value="ruvC"/>
    <property type="match status" value="1"/>
</dbReference>
<keyword evidence="5 13" id="KW-0255">Endonuclease</keyword>
<dbReference type="GO" id="GO:0048476">
    <property type="term" value="C:Holliday junction resolvase complex"/>
    <property type="evidence" value="ECO:0007669"/>
    <property type="project" value="UniProtKB-UniRule"/>
</dbReference>
<organism evidence="15">
    <name type="scientific">Desulfobacca acetoxidans</name>
    <dbReference type="NCBI Taxonomy" id="60893"/>
    <lineage>
        <taxon>Bacteria</taxon>
        <taxon>Pseudomonadati</taxon>
        <taxon>Thermodesulfobacteriota</taxon>
        <taxon>Desulfobaccia</taxon>
        <taxon>Desulfobaccales</taxon>
        <taxon>Desulfobaccaceae</taxon>
        <taxon>Desulfobacca</taxon>
    </lineage>
</organism>
<dbReference type="CDD" id="cd16962">
    <property type="entry name" value="RuvC"/>
    <property type="match status" value="1"/>
</dbReference>
<dbReference type="FunFam" id="3.30.420.10:FF:000002">
    <property type="entry name" value="Crossover junction endodeoxyribonuclease RuvC"/>
    <property type="match status" value="1"/>
</dbReference>
<feature type="binding site" evidence="13">
    <location>
        <position position="66"/>
    </location>
    <ligand>
        <name>Mg(2+)</name>
        <dbReference type="ChEBI" id="CHEBI:18420"/>
        <label>2</label>
    </ligand>
</feature>
<evidence type="ECO:0000256" key="5">
    <source>
        <dbReference type="ARBA" id="ARBA00022759"/>
    </source>
</evidence>
<comment type="similarity">
    <text evidence="1 13">Belongs to the RuvC family.</text>
</comment>
<dbReference type="AlphaFoldDB" id="A0A7C5EQD6"/>
<protein>
    <recommendedName>
        <fullName evidence="13 14">Crossover junction endodeoxyribonuclease RuvC</fullName>
        <ecNumber evidence="13 14">3.1.21.10</ecNumber>
    </recommendedName>
    <alternativeName>
        <fullName evidence="13">Holliday junction nuclease RuvC</fullName>
    </alternativeName>
    <alternativeName>
        <fullName evidence="13">Holliday junction resolvase RuvC</fullName>
    </alternativeName>
</protein>